<proteinExistence type="predicted"/>
<feature type="transmembrane region" description="Helical" evidence="1">
    <location>
        <begin position="12"/>
        <end position="31"/>
    </location>
</feature>
<evidence type="ECO:0000256" key="1">
    <source>
        <dbReference type="SAM" id="Phobius"/>
    </source>
</evidence>
<keyword evidence="1" id="KW-0472">Membrane</keyword>
<comment type="caution">
    <text evidence="2">The sequence shown here is derived from an EMBL/GenBank/DDBJ whole genome shotgun (WGS) entry which is preliminary data.</text>
</comment>
<dbReference type="EMBL" id="JAIXMP010000010">
    <property type="protein sequence ID" value="KAI9266803.1"/>
    <property type="molecule type" value="Genomic_DNA"/>
</dbReference>
<evidence type="ECO:0000313" key="2">
    <source>
        <dbReference type="EMBL" id="KAI9266803.1"/>
    </source>
</evidence>
<keyword evidence="1" id="KW-1133">Transmembrane helix</keyword>
<organism evidence="2 3">
    <name type="scientific">Phascolomyces articulosus</name>
    <dbReference type="NCBI Taxonomy" id="60185"/>
    <lineage>
        <taxon>Eukaryota</taxon>
        <taxon>Fungi</taxon>
        <taxon>Fungi incertae sedis</taxon>
        <taxon>Mucoromycota</taxon>
        <taxon>Mucoromycotina</taxon>
        <taxon>Mucoromycetes</taxon>
        <taxon>Mucorales</taxon>
        <taxon>Lichtheimiaceae</taxon>
        <taxon>Phascolomyces</taxon>
    </lineage>
</organism>
<keyword evidence="1" id="KW-0812">Transmembrane</keyword>
<reference evidence="2" key="1">
    <citation type="journal article" date="2022" name="IScience">
        <title>Evolution of zygomycete secretomes and the origins of terrestrial fungal ecologies.</title>
        <authorList>
            <person name="Chang Y."/>
            <person name="Wang Y."/>
            <person name="Mondo S."/>
            <person name="Ahrendt S."/>
            <person name="Andreopoulos W."/>
            <person name="Barry K."/>
            <person name="Beard J."/>
            <person name="Benny G.L."/>
            <person name="Blankenship S."/>
            <person name="Bonito G."/>
            <person name="Cuomo C."/>
            <person name="Desiro A."/>
            <person name="Gervers K.A."/>
            <person name="Hundley H."/>
            <person name="Kuo A."/>
            <person name="LaButti K."/>
            <person name="Lang B.F."/>
            <person name="Lipzen A."/>
            <person name="O'Donnell K."/>
            <person name="Pangilinan J."/>
            <person name="Reynolds N."/>
            <person name="Sandor L."/>
            <person name="Smith M.E."/>
            <person name="Tsang A."/>
            <person name="Grigoriev I.V."/>
            <person name="Stajich J.E."/>
            <person name="Spatafora J.W."/>
        </authorList>
    </citation>
    <scope>NUCLEOTIDE SEQUENCE</scope>
    <source>
        <strain evidence="2">RSA 2281</strain>
    </source>
</reference>
<name>A0AAD5K313_9FUNG</name>
<gene>
    <name evidence="2" type="ORF">BDA99DRAFT_506720</name>
</gene>
<accession>A0AAD5K313</accession>
<dbReference type="AlphaFoldDB" id="A0AAD5K313"/>
<reference evidence="2" key="2">
    <citation type="submission" date="2023-02" db="EMBL/GenBank/DDBJ databases">
        <authorList>
            <consortium name="DOE Joint Genome Institute"/>
            <person name="Mondo S.J."/>
            <person name="Chang Y."/>
            <person name="Wang Y."/>
            <person name="Ahrendt S."/>
            <person name="Andreopoulos W."/>
            <person name="Barry K."/>
            <person name="Beard J."/>
            <person name="Benny G.L."/>
            <person name="Blankenship S."/>
            <person name="Bonito G."/>
            <person name="Cuomo C."/>
            <person name="Desiro A."/>
            <person name="Gervers K.A."/>
            <person name="Hundley H."/>
            <person name="Kuo A."/>
            <person name="LaButti K."/>
            <person name="Lang B.F."/>
            <person name="Lipzen A."/>
            <person name="O'Donnell K."/>
            <person name="Pangilinan J."/>
            <person name="Reynolds N."/>
            <person name="Sandor L."/>
            <person name="Smith M.W."/>
            <person name="Tsang A."/>
            <person name="Grigoriev I.V."/>
            <person name="Stajich J.E."/>
            <person name="Spatafora J.W."/>
        </authorList>
    </citation>
    <scope>NUCLEOTIDE SEQUENCE</scope>
    <source>
        <strain evidence="2">RSA 2281</strain>
    </source>
</reference>
<protein>
    <submittedName>
        <fullName evidence="2">Uncharacterized protein</fullName>
    </submittedName>
</protein>
<dbReference type="Proteomes" id="UP001209540">
    <property type="component" value="Unassembled WGS sequence"/>
</dbReference>
<evidence type="ECO:0000313" key="3">
    <source>
        <dbReference type="Proteomes" id="UP001209540"/>
    </source>
</evidence>
<sequence>MPMKTIRQQLNFFLFTLFPSSTLLFLLLFLITGNCILSSNSLVEGGPLGILEDPLTEHLKGSYCTCHAGPSSDVVFWNPASVYCCDIENNKNAYYRYAPTQSCIVTRGYEEEFDKCCRNQEGTAFSVCIPPLDKDKPSSRTTK</sequence>
<keyword evidence="3" id="KW-1185">Reference proteome</keyword>